<evidence type="ECO:0000313" key="5">
    <source>
        <dbReference type="RefSeq" id="XP_022247693.1"/>
    </source>
</evidence>
<accession>A0ABM1SVN7</accession>
<feature type="compositionally biased region" description="Polar residues" evidence="1">
    <location>
        <begin position="165"/>
        <end position="174"/>
    </location>
</feature>
<feature type="region of interest" description="Disordered" evidence="1">
    <location>
        <begin position="151"/>
        <end position="215"/>
    </location>
</feature>
<keyword evidence="2" id="KW-1133">Transmembrane helix</keyword>
<name>A0ABM1SVN7_LIMPO</name>
<reference evidence="5" key="1">
    <citation type="submission" date="2025-08" db="UniProtKB">
        <authorList>
            <consortium name="RefSeq"/>
        </authorList>
    </citation>
    <scope>IDENTIFICATION</scope>
    <source>
        <tissue evidence="5">Muscle</tissue>
    </source>
</reference>
<keyword evidence="2" id="KW-0812">Transmembrane</keyword>
<feature type="compositionally biased region" description="Basic residues" evidence="1">
    <location>
        <begin position="151"/>
        <end position="164"/>
    </location>
</feature>
<keyword evidence="4" id="KW-1185">Reference proteome</keyword>
<feature type="compositionally biased region" description="Low complexity" evidence="1">
    <location>
        <begin position="175"/>
        <end position="185"/>
    </location>
</feature>
<dbReference type="GeneID" id="111086984"/>
<dbReference type="RefSeq" id="XP_022247693.1">
    <property type="nucleotide sequence ID" value="XM_022391985.1"/>
</dbReference>
<evidence type="ECO:0000256" key="1">
    <source>
        <dbReference type="SAM" id="MobiDB-lite"/>
    </source>
</evidence>
<feature type="compositionally biased region" description="Low complexity" evidence="1">
    <location>
        <begin position="204"/>
        <end position="215"/>
    </location>
</feature>
<proteinExistence type="predicted"/>
<keyword evidence="3" id="KW-0732">Signal</keyword>
<protein>
    <submittedName>
        <fullName evidence="5">Uncharacterized protein LOC111086984 isoform X2</fullName>
    </submittedName>
</protein>
<sequence>MLPNYVATLLAGWLLWSTQHGCDARPILMSPSISPARATLNADISCDTAKDCGDIRVVFCDNKTGKCGCQDFNSILSGEGHCLKGSFMDTEDKMGVTEEPGSKVQTKMIPIVVALGIMFVGICVAMHLFSKARFRNQRTIFNSPHPRLMHIRVSRNQKSGKRRTSLQVTDCRQLSSMSSQPSLHSSRSETQQESQDPLNYSNKSTGSSVVGTPTSLPLSSFDDANAVKKGSVRRTKADVEPLTLSYTVVPSGPSSPTIIISNKKSTTFTA</sequence>
<keyword evidence="2" id="KW-0472">Membrane</keyword>
<evidence type="ECO:0000313" key="4">
    <source>
        <dbReference type="Proteomes" id="UP000694941"/>
    </source>
</evidence>
<gene>
    <name evidence="5" type="primary">LOC111086984</name>
</gene>
<feature type="transmembrane region" description="Helical" evidence="2">
    <location>
        <begin position="108"/>
        <end position="129"/>
    </location>
</feature>
<feature type="signal peptide" evidence="3">
    <location>
        <begin position="1"/>
        <end position="24"/>
    </location>
</feature>
<feature type="chain" id="PRO_5047281013" evidence="3">
    <location>
        <begin position="25"/>
        <end position="270"/>
    </location>
</feature>
<evidence type="ECO:0000256" key="2">
    <source>
        <dbReference type="SAM" id="Phobius"/>
    </source>
</evidence>
<organism evidence="4 5">
    <name type="scientific">Limulus polyphemus</name>
    <name type="common">Atlantic horseshoe crab</name>
    <dbReference type="NCBI Taxonomy" id="6850"/>
    <lineage>
        <taxon>Eukaryota</taxon>
        <taxon>Metazoa</taxon>
        <taxon>Ecdysozoa</taxon>
        <taxon>Arthropoda</taxon>
        <taxon>Chelicerata</taxon>
        <taxon>Merostomata</taxon>
        <taxon>Xiphosura</taxon>
        <taxon>Limulidae</taxon>
        <taxon>Limulus</taxon>
    </lineage>
</organism>
<feature type="compositionally biased region" description="Polar residues" evidence="1">
    <location>
        <begin position="189"/>
        <end position="203"/>
    </location>
</feature>
<dbReference type="Proteomes" id="UP000694941">
    <property type="component" value="Unplaced"/>
</dbReference>
<evidence type="ECO:0000256" key="3">
    <source>
        <dbReference type="SAM" id="SignalP"/>
    </source>
</evidence>